<name>A0ABV3PVI3_9HYPH</name>
<dbReference type="EMBL" id="JBFNQD010000013">
    <property type="protein sequence ID" value="MEW9309274.1"/>
    <property type="molecule type" value="Genomic_DNA"/>
</dbReference>
<sequence length="96" mass="10792">MRDLDEKRDRDARIKPIAARLYHVGGVAVPRSTLDDANRVRPSTVFCEPIAQMVAQTQHSLYRATNDAVEQTEIIQSQRMPCTTCRFQAGLGGFDE</sequence>
<accession>A0ABV3PVI3</accession>
<gene>
    <name evidence="1" type="ORF">ABXS05_27240</name>
</gene>
<reference evidence="1 2" key="1">
    <citation type="submission" date="2024-07" db="EMBL/GenBank/DDBJ databases">
        <title>Description of Labrys sedimenti sp. nov., isolated from a diclofenac-degrading enrichment culture.</title>
        <authorList>
            <person name="Tancsics A."/>
            <person name="Csepanyi A."/>
        </authorList>
    </citation>
    <scope>NUCLEOTIDE SEQUENCE [LARGE SCALE GENOMIC DNA]</scope>
    <source>
        <strain evidence="1 2">LMG 23578</strain>
    </source>
</reference>
<protein>
    <submittedName>
        <fullName evidence="1">Uncharacterized protein</fullName>
    </submittedName>
</protein>
<proteinExistence type="predicted"/>
<comment type="caution">
    <text evidence="1">The sequence shown here is derived from an EMBL/GenBank/DDBJ whole genome shotgun (WGS) entry which is preliminary data.</text>
</comment>
<evidence type="ECO:0000313" key="1">
    <source>
        <dbReference type="EMBL" id="MEW9309274.1"/>
    </source>
</evidence>
<dbReference type="Proteomes" id="UP001555786">
    <property type="component" value="Unassembled WGS sequence"/>
</dbReference>
<evidence type="ECO:0000313" key="2">
    <source>
        <dbReference type="Proteomes" id="UP001555786"/>
    </source>
</evidence>
<organism evidence="1 2">
    <name type="scientific">Labrys neptuniae</name>
    <dbReference type="NCBI Taxonomy" id="376174"/>
    <lineage>
        <taxon>Bacteria</taxon>
        <taxon>Pseudomonadati</taxon>
        <taxon>Pseudomonadota</taxon>
        <taxon>Alphaproteobacteria</taxon>
        <taxon>Hyphomicrobiales</taxon>
        <taxon>Xanthobacteraceae</taxon>
        <taxon>Labrys</taxon>
    </lineage>
</organism>
<dbReference type="RefSeq" id="WP_367626031.1">
    <property type="nucleotide sequence ID" value="NZ_JBFNQD010000013.1"/>
</dbReference>
<keyword evidence="2" id="KW-1185">Reference proteome</keyword>